<gene>
    <name evidence="5" type="ORF">ETD96_18080</name>
</gene>
<reference evidence="5 6" key="1">
    <citation type="submission" date="2019-05" db="EMBL/GenBank/DDBJ databases">
        <title>Draft genome sequence of Actinomadura geliboluensis A8036.</title>
        <authorList>
            <person name="Saricaoglu S."/>
            <person name="Isik K."/>
        </authorList>
    </citation>
    <scope>NUCLEOTIDE SEQUENCE [LARGE SCALE GENOMIC DNA]</scope>
    <source>
        <strain evidence="5 6">A8036</strain>
    </source>
</reference>
<organism evidence="5 6">
    <name type="scientific">Actinomadura geliboluensis</name>
    <dbReference type="NCBI Taxonomy" id="882440"/>
    <lineage>
        <taxon>Bacteria</taxon>
        <taxon>Bacillati</taxon>
        <taxon>Actinomycetota</taxon>
        <taxon>Actinomycetes</taxon>
        <taxon>Streptosporangiales</taxon>
        <taxon>Thermomonosporaceae</taxon>
        <taxon>Actinomadura</taxon>
    </lineage>
</organism>
<dbReference type="InterPro" id="IPR000873">
    <property type="entry name" value="AMP-dep_synth/lig_dom"/>
</dbReference>
<dbReference type="InterPro" id="IPR020845">
    <property type="entry name" value="AMP-binding_CS"/>
</dbReference>
<dbReference type="PANTHER" id="PTHR43201:SF5">
    <property type="entry name" value="MEDIUM-CHAIN ACYL-COA LIGASE ACSF2, MITOCHONDRIAL"/>
    <property type="match status" value="1"/>
</dbReference>
<dbReference type="GO" id="GO:0031956">
    <property type="term" value="F:medium-chain fatty acid-CoA ligase activity"/>
    <property type="evidence" value="ECO:0007669"/>
    <property type="project" value="TreeGrafter"/>
</dbReference>
<dbReference type="PANTHER" id="PTHR43201">
    <property type="entry name" value="ACYL-COA SYNTHETASE"/>
    <property type="match status" value="1"/>
</dbReference>
<evidence type="ECO:0000259" key="3">
    <source>
        <dbReference type="Pfam" id="PF00501"/>
    </source>
</evidence>
<dbReference type="InterPro" id="IPR045851">
    <property type="entry name" value="AMP-bd_C_sf"/>
</dbReference>
<protein>
    <submittedName>
        <fullName evidence="5">Long-chain fatty acid--CoA ligase</fullName>
    </submittedName>
</protein>
<comment type="similarity">
    <text evidence="1">Belongs to the ATP-dependent AMP-binding enzyme family.</text>
</comment>
<sequence length="577" mass="62797">MSTVGRESPDRPCSSALPGLEALTLLWRWFRHWMTPTSCTARGSNLPAIAGAAMHPRIRVGDYLRLSARRHPDVPCFVFGDGTEQTFAETNTRVNRLADAMARRGVAKGDKVAIVATDCGGYAELLLACMKLGAVYVPLNNRLADSELLTLLRWAKPSMLFVTSRYLDSGRALLPQVESLRQLIDFDQAEGPEGYEALLATGADVEPDVDVRDEDVIGLAFTSGTTGLPKGVLQSQRMLKSLIVNMSIDYEIVPGEFRYTASPTFHIAGQGMILMHVWRGFPTLILPQFDPAEVLRWMRSGRLTGVFLVPTMISSVLERPEAAAGDYPGLRSIIYGGAPISPTLLRQAIETFGCDLINAFGAATEGGLQTVLGSADHRRAMAGDTHLLGSIGKPAFGVELRIVGADGADVPRGEIGEIITRSDAVMNGYLEMPDETARAIRDGWFWGGDLARMDDEGYLYLAGRSKDMIIRGGENIYPVEIETVISGHPGVAQVAVVGRPDEHWGEVVVAYLTAEREIDLEALRRRCRDRLAAYKVPVEFVVVAEMPLNASGKILKRTLREAPPAAIDRPAARAAAR</sequence>
<dbReference type="Pfam" id="PF13193">
    <property type="entry name" value="AMP-binding_C"/>
    <property type="match status" value="1"/>
</dbReference>
<dbReference type="Pfam" id="PF00501">
    <property type="entry name" value="AMP-binding"/>
    <property type="match status" value="1"/>
</dbReference>
<feature type="domain" description="AMP-dependent synthetase/ligase" evidence="3">
    <location>
        <begin position="67"/>
        <end position="430"/>
    </location>
</feature>
<proteinExistence type="inferred from homology"/>
<dbReference type="FunFam" id="3.30.300.30:FF:000008">
    <property type="entry name" value="2,3-dihydroxybenzoate-AMP ligase"/>
    <property type="match status" value="1"/>
</dbReference>
<evidence type="ECO:0000313" key="6">
    <source>
        <dbReference type="Proteomes" id="UP000305238"/>
    </source>
</evidence>
<dbReference type="EMBL" id="VCKZ01000121">
    <property type="protein sequence ID" value="TMR37674.1"/>
    <property type="molecule type" value="Genomic_DNA"/>
</dbReference>
<dbReference type="AlphaFoldDB" id="A0A5S4GYZ8"/>
<accession>A0A5S4GYZ8</accession>
<dbReference type="InterPro" id="IPR042099">
    <property type="entry name" value="ANL_N_sf"/>
</dbReference>
<dbReference type="SUPFAM" id="SSF56801">
    <property type="entry name" value="Acetyl-CoA synthetase-like"/>
    <property type="match status" value="1"/>
</dbReference>
<dbReference type="PROSITE" id="PS00455">
    <property type="entry name" value="AMP_BINDING"/>
    <property type="match status" value="1"/>
</dbReference>
<evidence type="ECO:0000313" key="5">
    <source>
        <dbReference type="EMBL" id="TMR37674.1"/>
    </source>
</evidence>
<dbReference type="InterPro" id="IPR025110">
    <property type="entry name" value="AMP-bd_C"/>
</dbReference>
<dbReference type="GO" id="GO:0006631">
    <property type="term" value="P:fatty acid metabolic process"/>
    <property type="evidence" value="ECO:0007669"/>
    <property type="project" value="TreeGrafter"/>
</dbReference>
<dbReference type="Gene3D" id="3.40.50.12780">
    <property type="entry name" value="N-terminal domain of ligase-like"/>
    <property type="match status" value="1"/>
</dbReference>
<evidence type="ECO:0000256" key="2">
    <source>
        <dbReference type="ARBA" id="ARBA00022598"/>
    </source>
</evidence>
<dbReference type="Proteomes" id="UP000305238">
    <property type="component" value="Unassembled WGS sequence"/>
</dbReference>
<keyword evidence="2 5" id="KW-0436">Ligase</keyword>
<keyword evidence="6" id="KW-1185">Reference proteome</keyword>
<dbReference type="Gene3D" id="3.30.300.30">
    <property type="match status" value="1"/>
</dbReference>
<dbReference type="OrthoDB" id="9803968at2"/>
<name>A0A5S4GYZ8_9ACTN</name>
<feature type="domain" description="AMP-binding enzyme C-terminal" evidence="4">
    <location>
        <begin position="480"/>
        <end position="553"/>
    </location>
</feature>
<evidence type="ECO:0000256" key="1">
    <source>
        <dbReference type="ARBA" id="ARBA00006432"/>
    </source>
</evidence>
<evidence type="ECO:0000259" key="4">
    <source>
        <dbReference type="Pfam" id="PF13193"/>
    </source>
</evidence>
<comment type="caution">
    <text evidence="5">The sequence shown here is derived from an EMBL/GenBank/DDBJ whole genome shotgun (WGS) entry which is preliminary data.</text>
</comment>